<keyword evidence="3" id="KW-1185">Reference proteome</keyword>
<gene>
    <name evidence="2" type="ORF">PoB_002091000</name>
</gene>
<feature type="region of interest" description="Disordered" evidence="1">
    <location>
        <begin position="1"/>
        <end position="79"/>
    </location>
</feature>
<evidence type="ECO:0000313" key="2">
    <source>
        <dbReference type="EMBL" id="GFN94404.1"/>
    </source>
</evidence>
<dbReference type="EMBL" id="BLXT01002453">
    <property type="protein sequence ID" value="GFN94404.1"/>
    <property type="molecule type" value="Genomic_DNA"/>
</dbReference>
<feature type="compositionally biased region" description="Polar residues" evidence="1">
    <location>
        <begin position="11"/>
        <end position="28"/>
    </location>
</feature>
<organism evidence="2 3">
    <name type="scientific">Plakobranchus ocellatus</name>
    <dbReference type="NCBI Taxonomy" id="259542"/>
    <lineage>
        <taxon>Eukaryota</taxon>
        <taxon>Metazoa</taxon>
        <taxon>Spiralia</taxon>
        <taxon>Lophotrochozoa</taxon>
        <taxon>Mollusca</taxon>
        <taxon>Gastropoda</taxon>
        <taxon>Heterobranchia</taxon>
        <taxon>Euthyneura</taxon>
        <taxon>Panpulmonata</taxon>
        <taxon>Sacoglossa</taxon>
        <taxon>Placobranchoidea</taxon>
        <taxon>Plakobranchidae</taxon>
        <taxon>Plakobranchus</taxon>
    </lineage>
</organism>
<accession>A0AAV3ZIK8</accession>
<evidence type="ECO:0000313" key="3">
    <source>
        <dbReference type="Proteomes" id="UP000735302"/>
    </source>
</evidence>
<dbReference type="AlphaFoldDB" id="A0AAV3ZIK8"/>
<reference evidence="2 3" key="1">
    <citation type="journal article" date="2021" name="Elife">
        <title>Chloroplast acquisition without the gene transfer in kleptoplastic sea slugs, Plakobranchus ocellatus.</title>
        <authorList>
            <person name="Maeda T."/>
            <person name="Takahashi S."/>
            <person name="Yoshida T."/>
            <person name="Shimamura S."/>
            <person name="Takaki Y."/>
            <person name="Nagai Y."/>
            <person name="Toyoda A."/>
            <person name="Suzuki Y."/>
            <person name="Arimoto A."/>
            <person name="Ishii H."/>
            <person name="Satoh N."/>
            <person name="Nishiyama T."/>
            <person name="Hasebe M."/>
            <person name="Maruyama T."/>
            <person name="Minagawa J."/>
            <person name="Obokata J."/>
            <person name="Shigenobu S."/>
        </authorList>
    </citation>
    <scope>NUCLEOTIDE SEQUENCE [LARGE SCALE GENOMIC DNA]</scope>
</reference>
<comment type="caution">
    <text evidence="2">The sequence shown here is derived from an EMBL/GenBank/DDBJ whole genome shotgun (WGS) entry which is preliminary data.</text>
</comment>
<sequence>MTDHVLLPVERSNTSAQDTNDDVTSQPLTAKICDIPTGHSSPTATPSAYDFESPVSSGESEEHMTSFSPSDGLVSSTENHRVAQHINEIKRCRCEAADAQTSKAVKMGKGSHVDLQAGEQGENVAMLVPLVEMERRSW</sequence>
<feature type="compositionally biased region" description="Polar residues" evidence="1">
    <location>
        <begin position="65"/>
        <end position="77"/>
    </location>
</feature>
<dbReference type="Proteomes" id="UP000735302">
    <property type="component" value="Unassembled WGS sequence"/>
</dbReference>
<evidence type="ECO:0000256" key="1">
    <source>
        <dbReference type="SAM" id="MobiDB-lite"/>
    </source>
</evidence>
<name>A0AAV3ZIK8_9GAST</name>
<proteinExistence type="predicted"/>
<protein>
    <submittedName>
        <fullName evidence="2">Uncharacterized protein</fullName>
    </submittedName>
</protein>